<dbReference type="Pfam" id="PF01151">
    <property type="entry name" value="ELO"/>
    <property type="match status" value="1"/>
</dbReference>
<dbReference type="InterPro" id="IPR002076">
    <property type="entry name" value="ELO_fam"/>
</dbReference>
<evidence type="ECO:0000256" key="9">
    <source>
        <dbReference type="ARBA" id="ARBA00023160"/>
    </source>
</evidence>
<dbReference type="Proteomes" id="UP000220158">
    <property type="component" value="Chromosome 11"/>
</dbReference>
<reference evidence="11 12" key="1">
    <citation type="submission" date="2015-04" db="EMBL/GenBank/DDBJ databases">
        <authorList>
            <consortium name="Pathogen Informatics"/>
        </authorList>
    </citation>
    <scope>NUCLEOTIDE SEQUENCE [LARGE SCALE GENOMIC DNA]</scope>
    <source>
        <strain evidence="11 12">SGS1</strain>
    </source>
</reference>
<keyword evidence="8 10" id="KW-0472">Membrane</keyword>
<feature type="transmembrane region" description="Helical" evidence="10">
    <location>
        <begin position="40"/>
        <end position="58"/>
    </location>
</feature>
<feature type="transmembrane region" description="Helical" evidence="10">
    <location>
        <begin position="261"/>
        <end position="282"/>
    </location>
</feature>
<keyword evidence="6 10" id="KW-1133">Transmembrane helix</keyword>
<dbReference type="AlphaFoldDB" id="A0A1J1H851"/>
<dbReference type="GO" id="GO:0005789">
    <property type="term" value="C:endoplasmic reticulum membrane"/>
    <property type="evidence" value="ECO:0007669"/>
    <property type="project" value="TreeGrafter"/>
</dbReference>
<evidence type="ECO:0000256" key="4">
    <source>
        <dbReference type="ARBA" id="ARBA00022692"/>
    </source>
</evidence>
<keyword evidence="5 10" id="KW-0276">Fatty acid metabolism</keyword>
<feature type="transmembrane region" description="Helical" evidence="10">
    <location>
        <begin position="93"/>
        <end position="118"/>
    </location>
</feature>
<evidence type="ECO:0000256" key="7">
    <source>
        <dbReference type="ARBA" id="ARBA00023098"/>
    </source>
</evidence>
<keyword evidence="7 10" id="KW-0443">Lipid metabolism</keyword>
<gene>
    <name evidence="11" type="ORF">PRELSG_1142400</name>
</gene>
<comment type="catalytic activity">
    <reaction evidence="10">
        <text>an acyl-CoA + malonyl-CoA + H(+) = a 3-oxoacyl-CoA + CO2 + CoA</text>
        <dbReference type="Rhea" id="RHEA:50252"/>
        <dbReference type="ChEBI" id="CHEBI:15378"/>
        <dbReference type="ChEBI" id="CHEBI:16526"/>
        <dbReference type="ChEBI" id="CHEBI:57287"/>
        <dbReference type="ChEBI" id="CHEBI:57384"/>
        <dbReference type="ChEBI" id="CHEBI:58342"/>
        <dbReference type="ChEBI" id="CHEBI:90726"/>
    </reaction>
    <physiologicalReaction direction="left-to-right" evidence="10">
        <dbReference type="Rhea" id="RHEA:50253"/>
    </physiologicalReaction>
</comment>
<evidence type="ECO:0000256" key="6">
    <source>
        <dbReference type="ARBA" id="ARBA00022989"/>
    </source>
</evidence>
<accession>A0A1J1H851</accession>
<dbReference type="GO" id="GO:0019367">
    <property type="term" value="P:fatty acid elongation, saturated fatty acid"/>
    <property type="evidence" value="ECO:0007669"/>
    <property type="project" value="TreeGrafter"/>
</dbReference>
<evidence type="ECO:0000256" key="2">
    <source>
        <dbReference type="ARBA" id="ARBA00022516"/>
    </source>
</evidence>
<proteinExistence type="inferred from homology"/>
<dbReference type="PANTHER" id="PTHR11157">
    <property type="entry name" value="FATTY ACID ACYL TRANSFERASE-RELATED"/>
    <property type="match status" value="1"/>
</dbReference>
<evidence type="ECO:0000256" key="3">
    <source>
        <dbReference type="ARBA" id="ARBA00022679"/>
    </source>
</evidence>
<name>A0A1J1H851_PLARL</name>
<keyword evidence="3 10" id="KW-0808">Transferase</keyword>
<organism evidence="11 12">
    <name type="scientific">Plasmodium relictum</name>
    <dbReference type="NCBI Taxonomy" id="85471"/>
    <lineage>
        <taxon>Eukaryota</taxon>
        <taxon>Sar</taxon>
        <taxon>Alveolata</taxon>
        <taxon>Apicomplexa</taxon>
        <taxon>Aconoidasida</taxon>
        <taxon>Haemosporida</taxon>
        <taxon>Plasmodiidae</taxon>
        <taxon>Plasmodium</taxon>
        <taxon>Plasmodium (Haemamoeba)</taxon>
    </lineage>
</organism>
<feature type="transmembrane region" description="Helical" evidence="10">
    <location>
        <begin position="196"/>
        <end position="216"/>
    </location>
</feature>
<comment type="subcellular location">
    <subcellularLocation>
        <location evidence="1">Membrane</location>
        <topology evidence="1">Multi-pass membrane protein</topology>
    </subcellularLocation>
</comment>
<dbReference type="GO" id="GO:0009922">
    <property type="term" value="F:fatty acid elongase activity"/>
    <property type="evidence" value="ECO:0007669"/>
    <property type="project" value="InterPro"/>
</dbReference>
<dbReference type="GO" id="GO:0034625">
    <property type="term" value="P:fatty acid elongation, monounsaturated fatty acid"/>
    <property type="evidence" value="ECO:0007669"/>
    <property type="project" value="TreeGrafter"/>
</dbReference>
<evidence type="ECO:0000313" key="11">
    <source>
        <dbReference type="EMBL" id="CRH01075.1"/>
    </source>
</evidence>
<evidence type="ECO:0000256" key="1">
    <source>
        <dbReference type="ARBA" id="ARBA00004141"/>
    </source>
</evidence>
<feature type="transmembrane region" description="Helical" evidence="10">
    <location>
        <begin position="169"/>
        <end position="190"/>
    </location>
</feature>
<dbReference type="RefSeq" id="XP_028534076.1">
    <property type="nucleotide sequence ID" value="XM_028677715.1"/>
</dbReference>
<dbReference type="EMBL" id="LN835306">
    <property type="protein sequence ID" value="CRH01075.1"/>
    <property type="molecule type" value="Genomic_DNA"/>
</dbReference>
<keyword evidence="12" id="KW-1185">Reference proteome</keyword>
<keyword evidence="2 10" id="KW-0444">Lipid biosynthesis</keyword>
<dbReference type="OMA" id="EFMQNAD"/>
<dbReference type="VEuPathDB" id="PlasmoDB:PRELSG_1142400"/>
<dbReference type="GO" id="GO:0042761">
    <property type="term" value="P:very long-chain fatty acid biosynthetic process"/>
    <property type="evidence" value="ECO:0007669"/>
    <property type="project" value="TreeGrafter"/>
</dbReference>
<evidence type="ECO:0000256" key="10">
    <source>
        <dbReference type="RuleBase" id="RU361115"/>
    </source>
</evidence>
<dbReference type="GeneID" id="39737202"/>
<keyword evidence="9 10" id="KW-0275">Fatty acid biosynthesis</keyword>
<dbReference type="GO" id="GO:0034626">
    <property type="term" value="P:fatty acid elongation, polyunsaturated fatty acid"/>
    <property type="evidence" value="ECO:0007669"/>
    <property type="project" value="TreeGrafter"/>
</dbReference>
<evidence type="ECO:0000313" key="12">
    <source>
        <dbReference type="Proteomes" id="UP000220158"/>
    </source>
</evidence>
<protein>
    <recommendedName>
        <fullName evidence="10">Elongation of fatty acids protein</fullName>
        <ecNumber evidence="10">2.3.1.-</ecNumber>
    </recommendedName>
</protein>
<dbReference type="KEGG" id="prel:PRELSG_1142400"/>
<comment type="similarity">
    <text evidence="10">Belongs to the ELO family.</text>
</comment>
<keyword evidence="4 10" id="KW-0812">Transmembrane</keyword>
<dbReference type="PANTHER" id="PTHR11157:SF126">
    <property type="entry name" value="ELONGATION OF VERY LONG CHAIN FATTY ACIDS PROTEIN"/>
    <property type="match status" value="1"/>
</dbReference>
<feature type="transmembrane region" description="Helical" evidence="10">
    <location>
        <begin position="237"/>
        <end position="255"/>
    </location>
</feature>
<dbReference type="EC" id="2.3.1.-" evidence="10"/>
<sequence>MLLNCLFLNNIGEKILKFFNPQLKYENRITKKWFLMNPTHFFIALFSYLIFTILAYLYKINYTSKRKQIYDKQINKNKNVSFSSQKDNNFQKFLIKIIPIYNLIQVFCSLYITLLTINEAKNRKFSIIYNTVDYTKDNIAICSWLFYINKLCDFMDTLLIVLRNKWNQFTFLHVYHHLSVFFIMWVNTSVGYDGDIYYVITINSFVHFIMYFYYFLASLKIRVPLFIKASVTYVQMIQFFSIIFPGFFILFLNFICEYPKRLIALSFYYCISLLVLFINFSIQTYIFPKNKID</sequence>
<evidence type="ECO:0000256" key="5">
    <source>
        <dbReference type="ARBA" id="ARBA00022832"/>
    </source>
</evidence>
<dbReference type="GO" id="GO:0030148">
    <property type="term" value="P:sphingolipid biosynthetic process"/>
    <property type="evidence" value="ECO:0007669"/>
    <property type="project" value="TreeGrafter"/>
</dbReference>
<dbReference type="OrthoDB" id="434092at2759"/>
<evidence type="ECO:0000256" key="8">
    <source>
        <dbReference type="ARBA" id="ARBA00023136"/>
    </source>
</evidence>